<dbReference type="EMBL" id="DXFH01000002">
    <property type="protein sequence ID" value="HIX35023.1"/>
    <property type="molecule type" value="Genomic_DNA"/>
</dbReference>
<dbReference type="InterPro" id="IPR000477">
    <property type="entry name" value="RT_dom"/>
</dbReference>
<reference evidence="2" key="1">
    <citation type="journal article" date="2021" name="PeerJ">
        <title>Extensive microbial diversity within the chicken gut microbiome revealed by metagenomics and culture.</title>
        <authorList>
            <person name="Gilroy R."/>
            <person name="Ravi A."/>
            <person name="Getino M."/>
            <person name="Pursley I."/>
            <person name="Horton D.L."/>
            <person name="Alikhan N.F."/>
            <person name="Baker D."/>
            <person name="Gharbi K."/>
            <person name="Hall N."/>
            <person name="Watson M."/>
            <person name="Adriaenssens E.M."/>
            <person name="Foster-Nyarko E."/>
            <person name="Jarju S."/>
            <person name="Secka A."/>
            <person name="Antonio M."/>
            <person name="Oren A."/>
            <person name="Chaudhuri R.R."/>
            <person name="La Ragione R."/>
            <person name="Hildebrand F."/>
            <person name="Pallen M.J."/>
        </authorList>
    </citation>
    <scope>NUCLEOTIDE SEQUENCE</scope>
    <source>
        <strain evidence="2">ChiSxjej3B15-572</strain>
    </source>
</reference>
<dbReference type="InterPro" id="IPR051083">
    <property type="entry name" value="GrpII_Intron_Splice-Mob/Def"/>
</dbReference>
<dbReference type="PANTHER" id="PTHR34047">
    <property type="entry name" value="NUCLEAR INTRON MATURASE 1, MITOCHONDRIAL-RELATED"/>
    <property type="match status" value="1"/>
</dbReference>
<comment type="caution">
    <text evidence="2">The sequence shown here is derived from an EMBL/GenBank/DDBJ whole genome shotgun (WGS) entry which is preliminary data.</text>
</comment>
<sequence length="477" mass="56165">MNELNLKQQAIKTIDFQKDKRYLHIDYPLNETVKKALLMRWLDPKLVAKHRWLPFIQYNIKMQKYDGHIVHVKLRKITLPSHTDGWLFKFYAEMLNVKYEDYLTDHHLQSVPIGYRKHHSSLLGAKEVIDFISQQPSCWIIKGDFKNFFDNLRHQLLRDQLSKVLYGQSQPLPADWYNVITGLERYRFVSRHKISALKTDGVHGSYFKNFHEYNQAVRTKQLHVSHPNRLGIPQGTAISGALANTYMIDFDEQADQLAASYKGIYRRYSDDFIVVVPKQKADFKQVERFKQQLIALAQTQLHLEIEAAKTKTLRYENQQIYQGNSQRPTQLNYLGISFSGKKVTLIDKSFYREYYRGKRQMFYLGLYSNALRAAQQGYGPQWLAQVPSKYHQAAAMALQHIERDGINNVPHRRSITTRYLPIRPVHRKNFLDYAMKAQRIFTANQNSIAYQVTILHDARRIIAHEGRYLHYIKETLK</sequence>
<protein>
    <recommendedName>
        <fullName evidence="1">Reverse transcriptase domain-containing protein</fullName>
    </recommendedName>
</protein>
<reference evidence="2" key="2">
    <citation type="submission" date="2021-04" db="EMBL/GenBank/DDBJ databases">
        <authorList>
            <person name="Gilroy R."/>
        </authorList>
    </citation>
    <scope>NUCLEOTIDE SEQUENCE</scope>
    <source>
        <strain evidence="2">ChiSxjej3B15-572</strain>
    </source>
</reference>
<dbReference type="InterPro" id="IPR043502">
    <property type="entry name" value="DNA/RNA_pol_sf"/>
</dbReference>
<evidence type="ECO:0000313" key="2">
    <source>
        <dbReference type="EMBL" id="HIX35023.1"/>
    </source>
</evidence>
<name>A0A9D1VHJ2_9LACO</name>
<feature type="domain" description="Reverse transcriptase" evidence="1">
    <location>
        <begin position="1"/>
        <end position="338"/>
    </location>
</feature>
<dbReference type="SUPFAM" id="SSF56672">
    <property type="entry name" value="DNA/RNA polymerases"/>
    <property type="match status" value="1"/>
</dbReference>
<gene>
    <name evidence="2" type="ORF">H9856_01205</name>
</gene>
<dbReference type="Proteomes" id="UP000824231">
    <property type="component" value="Unassembled WGS sequence"/>
</dbReference>
<dbReference type="AlphaFoldDB" id="A0A9D1VHJ2"/>
<evidence type="ECO:0000259" key="1">
    <source>
        <dbReference type="PROSITE" id="PS50878"/>
    </source>
</evidence>
<proteinExistence type="predicted"/>
<organism evidence="2 3">
    <name type="scientific">Candidatus Limosilactobacillus merdigallinarum</name>
    <dbReference type="NCBI Taxonomy" id="2838652"/>
    <lineage>
        <taxon>Bacteria</taxon>
        <taxon>Bacillati</taxon>
        <taxon>Bacillota</taxon>
        <taxon>Bacilli</taxon>
        <taxon>Lactobacillales</taxon>
        <taxon>Lactobacillaceae</taxon>
        <taxon>Limosilactobacillus</taxon>
    </lineage>
</organism>
<accession>A0A9D1VHJ2</accession>
<dbReference type="Pfam" id="PF00078">
    <property type="entry name" value="RVT_1"/>
    <property type="match status" value="1"/>
</dbReference>
<dbReference type="PANTHER" id="PTHR34047:SF8">
    <property type="entry name" value="PROTEIN YKFC"/>
    <property type="match status" value="1"/>
</dbReference>
<evidence type="ECO:0000313" key="3">
    <source>
        <dbReference type="Proteomes" id="UP000824231"/>
    </source>
</evidence>
<dbReference type="PROSITE" id="PS50878">
    <property type="entry name" value="RT_POL"/>
    <property type="match status" value="1"/>
</dbReference>